<feature type="region of interest" description="Disordered" evidence="2">
    <location>
        <begin position="94"/>
        <end position="118"/>
    </location>
</feature>
<organism evidence="3 4">
    <name type="scientific">Profundicola chukchiensis</name>
    <dbReference type="NCBI Taxonomy" id="2961959"/>
    <lineage>
        <taxon>Bacteria</taxon>
        <taxon>Pseudomonadati</taxon>
        <taxon>Bacteroidota</taxon>
        <taxon>Flavobacteriia</taxon>
        <taxon>Flavobacteriales</taxon>
        <taxon>Weeksellaceae</taxon>
        <taxon>Profundicola</taxon>
    </lineage>
</organism>
<comment type="caution">
    <text evidence="3">The sequence shown here is derived from an EMBL/GenBank/DDBJ whole genome shotgun (WGS) entry which is preliminary data.</text>
</comment>
<keyword evidence="4" id="KW-1185">Reference proteome</keyword>
<reference evidence="3" key="1">
    <citation type="submission" date="2022-07" db="EMBL/GenBank/DDBJ databases">
        <title>Description and genome-wide analysis of Profundicola chukchiensis gen. nov., sp. nov., marine bacteria isolated from bottom sediments of the Chukchi Sea.</title>
        <authorList>
            <person name="Romanenko L."/>
            <person name="Otstavnykh N."/>
            <person name="Kurilenko V."/>
            <person name="Eremeev V."/>
            <person name="Velansky P."/>
            <person name="Mikhailov V."/>
            <person name="Isaeva M."/>
        </authorList>
    </citation>
    <scope>NUCLEOTIDE SEQUENCE</scope>
    <source>
        <strain evidence="3">KMM 9713</strain>
    </source>
</reference>
<dbReference type="RefSeq" id="WP_304415877.1">
    <property type="nucleotide sequence ID" value="NZ_JANAIE010000001.1"/>
</dbReference>
<gene>
    <name evidence="3" type="ORF">NMK71_04040</name>
</gene>
<evidence type="ECO:0000256" key="1">
    <source>
        <dbReference type="SAM" id="Coils"/>
    </source>
</evidence>
<evidence type="ECO:0000313" key="4">
    <source>
        <dbReference type="Proteomes" id="UP001152599"/>
    </source>
</evidence>
<feature type="coiled-coil region" evidence="1">
    <location>
        <begin position="64"/>
        <end position="91"/>
    </location>
</feature>
<evidence type="ECO:0000256" key="2">
    <source>
        <dbReference type="SAM" id="MobiDB-lite"/>
    </source>
</evidence>
<dbReference type="AlphaFoldDB" id="A0A9X4MX29"/>
<dbReference type="Gene3D" id="1.20.120.1490">
    <property type="match status" value="1"/>
</dbReference>
<name>A0A9X4MX29_9FLAO</name>
<evidence type="ECO:0000313" key="3">
    <source>
        <dbReference type="EMBL" id="MDG4945574.1"/>
    </source>
</evidence>
<keyword evidence="1" id="KW-0175">Coiled coil</keyword>
<sequence length="118" mass="13894">MKKSLILLLLVFFTLGGIMNAQHRDGEHKKDKGEMLERMKEKLGLTDQQVSKIKAIDAKYQSQEDALKAKAKTLREEHKALRSKKREEIDQILTAEQKEKVKSMKKNRKKRDMHQHRK</sequence>
<proteinExistence type="predicted"/>
<protein>
    <submittedName>
        <fullName evidence="3">Spy/CpxP family protein refolding chaperone</fullName>
    </submittedName>
</protein>
<accession>A0A9X4MX29</accession>
<feature type="compositionally biased region" description="Basic residues" evidence="2">
    <location>
        <begin position="103"/>
        <end position="118"/>
    </location>
</feature>
<dbReference type="EMBL" id="JANCMU010000001">
    <property type="protein sequence ID" value="MDG4945574.1"/>
    <property type="molecule type" value="Genomic_DNA"/>
</dbReference>
<dbReference type="Proteomes" id="UP001152599">
    <property type="component" value="Unassembled WGS sequence"/>
</dbReference>